<evidence type="ECO:0000256" key="1">
    <source>
        <dbReference type="ARBA" id="ARBA00023015"/>
    </source>
</evidence>
<dbReference type="SUPFAM" id="SSF53822">
    <property type="entry name" value="Periplasmic binding protein-like I"/>
    <property type="match status" value="1"/>
</dbReference>
<dbReference type="PROSITE" id="PS00356">
    <property type="entry name" value="HTH_LACI_1"/>
    <property type="match status" value="1"/>
</dbReference>
<dbReference type="EMBL" id="CP045562">
    <property type="protein sequence ID" value="QFX92164.1"/>
    <property type="molecule type" value="Genomic_DNA"/>
</dbReference>
<dbReference type="InterPro" id="IPR000843">
    <property type="entry name" value="HTH_LacI"/>
</dbReference>
<dbReference type="KEGG" id="lfv:LF543_00565"/>
<organism evidence="5 6">
    <name type="scientific">Fructilactobacillus fructivorans</name>
    <dbReference type="NCBI Taxonomy" id="1614"/>
    <lineage>
        <taxon>Bacteria</taxon>
        <taxon>Bacillati</taxon>
        <taxon>Bacillota</taxon>
        <taxon>Bacilli</taxon>
        <taxon>Lactobacillales</taxon>
        <taxon>Lactobacillaceae</taxon>
        <taxon>Fructilactobacillus</taxon>
    </lineage>
</organism>
<dbReference type="PANTHER" id="PTHR30146">
    <property type="entry name" value="LACI-RELATED TRANSCRIPTIONAL REPRESSOR"/>
    <property type="match status" value="1"/>
</dbReference>
<dbReference type="PANTHER" id="PTHR30146:SF109">
    <property type="entry name" value="HTH-TYPE TRANSCRIPTIONAL REGULATOR GALS"/>
    <property type="match status" value="1"/>
</dbReference>
<protein>
    <submittedName>
        <fullName evidence="5">LacI family DNA-binding transcriptional regulator</fullName>
    </submittedName>
</protein>
<keyword evidence="3" id="KW-0804">Transcription</keyword>
<dbReference type="Gene3D" id="1.10.260.40">
    <property type="entry name" value="lambda repressor-like DNA-binding domains"/>
    <property type="match status" value="1"/>
</dbReference>
<dbReference type="PROSITE" id="PS50932">
    <property type="entry name" value="HTH_LACI_2"/>
    <property type="match status" value="1"/>
</dbReference>
<evidence type="ECO:0000313" key="5">
    <source>
        <dbReference type="EMBL" id="QFX92164.1"/>
    </source>
</evidence>
<dbReference type="SUPFAM" id="SSF47413">
    <property type="entry name" value="lambda repressor-like DNA-binding domains"/>
    <property type="match status" value="1"/>
</dbReference>
<dbReference type="CDD" id="cd01392">
    <property type="entry name" value="HTH_LacI"/>
    <property type="match status" value="1"/>
</dbReference>
<evidence type="ECO:0000256" key="2">
    <source>
        <dbReference type="ARBA" id="ARBA00023125"/>
    </source>
</evidence>
<dbReference type="GO" id="GO:0000976">
    <property type="term" value="F:transcription cis-regulatory region binding"/>
    <property type="evidence" value="ECO:0007669"/>
    <property type="project" value="TreeGrafter"/>
</dbReference>
<evidence type="ECO:0000259" key="4">
    <source>
        <dbReference type="PROSITE" id="PS50932"/>
    </source>
</evidence>
<reference evidence="5 6" key="1">
    <citation type="submission" date="2019-10" db="EMBL/GenBank/DDBJ databases">
        <title>Genome sequencing of Lactobacillus fructivorans.</title>
        <authorList>
            <person name="Kim K."/>
        </authorList>
    </citation>
    <scope>NUCLEOTIDE SEQUENCE [LARGE SCALE GENOMIC DNA]</scope>
    <source>
        <strain evidence="5 6">LF543</strain>
    </source>
</reference>
<gene>
    <name evidence="5" type="ORF">LF543_00565</name>
</gene>
<keyword evidence="1" id="KW-0805">Transcription regulation</keyword>
<dbReference type="AlphaFoldDB" id="A0AAE6NZ35"/>
<dbReference type="PRINTS" id="PR00036">
    <property type="entry name" value="HTHLACI"/>
</dbReference>
<dbReference type="InterPro" id="IPR010982">
    <property type="entry name" value="Lambda_DNA-bd_dom_sf"/>
</dbReference>
<keyword evidence="2 5" id="KW-0238">DNA-binding</keyword>
<sequence length="264" mass="29604">MNKKRVTITDVAKHANVSTATVSRFLNNHLNSMSKNTANRIKRSISHLGYVPNSMARRLSCQNDSGSIIAVGVSDIEDPFSIRMFEGIQDQLSKYKYIPLLINSASKYKNERDLFLSLDTSLIRGAIIHPVNEHIKDIAELLKPRFPVILADKSINDGFFYNIVANNFEIAQKAGSFFKNNLGIQKLILVTNAESEMKVVRERIAGIKYVYPEPDITIVKPGHSKTSLNHAYHEVETPTQQFNLLPDGTMVTAPFATITAKQRD</sequence>
<dbReference type="Proteomes" id="UP000327194">
    <property type="component" value="Chromosome"/>
</dbReference>
<feature type="domain" description="HTH lacI-type" evidence="4">
    <location>
        <begin position="6"/>
        <end position="61"/>
    </location>
</feature>
<evidence type="ECO:0000256" key="3">
    <source>
        <dbReference type="ARBA" id="ARBA00023163"/>
    </source>
</evidence>
<evidence type="ECO:0000313" key="6">
    <source>
        <dbReference type="Proteomes" id="UP000327194"/>
    </source>
</evidence>
<dbReference type="Pfam" id="PF00356">
    <property type="entry name" value="LacI"/>
    <property type="match status" value="1"/>
</dbReference>
<dbReference type="InterPro" id="IPR028082">
    <property type="entry name" value="Peripla_BP_I"/>
</dbReference>
<proteinExistence type="predicted"/>
<dbReference type="RefSeq" id="WP_010022342.1">
    <property type="nucleotide sequence ID" value="NZ_AZDS01000002.1"/>
</dbReference>
<accession>A0AAE6NZ35</accession>
<dbReference type="GO" id="GO:0003700">
    <property type="term" value="F:DNA-binding transcription factor activity"/>
    <property type="evidence" value="ECO:0007669"/>
    <property type="project" value="TreeGrafter"/>
</dbReference>
<name>A0AAE6NZ35_9LACO</name>
<dbReference type="SMART" id="SM00354">
    <property type="entry name" value="HTH_LACI"/>
    <property type="match status" value="1"/>
</dbReference>
<dbReference type="Gene3D" id="3.40.50.2300">
    <property type="match status" value="2"/>
</dbReference>